<accession>A0ABT9FCD5</accession>
<name>A0ABT9FCD5_9GAMM</name>
<reference evidence="1" key="1">
    <citation type="submission" date="2023-07" db="EMBL/GenBank/DDBJ databases">
        <title>Genome content predicts the carbon catabolic preferences of heterotrophic bacteria.</title>
        <authorList>
            <person name="Gralka M."/>
        </authorList>
    </citation>
    <scope>NUCLEOTIDE SEQUENCE</scope>
    <source>
        <strain evidence="1">4G09</strain>
    </source>
</reference>
<keyword evidence="2" id="KW-1185">Reference proteome</keyword>
<sequence>MGVRSKEGFVCFPDGATHQDLSKDDPFFKIVLTEVSPDTALTDRSALYRLIGFQYFKDVRYQFVGGVWRLCCFECLGESLDCSYPFHYRLERL</sequence>
<organism evidence="1 2">
    <name type="scientific">Pseudoalteromonas marina</name>
    <dbReference type="NCBI Taxonomy" id="267375"/>
    <lineage>
        <taxon>Bacteria</taxon>
        <taxon>Pseudomonadati</taxon>
        <taxon>Pseudomonadota</taxon>
        <taxon>Gammaproteobacteria</taxon>
        <taxon>Alteromonadales</taxon>
        <taxon>Pseudoalteromonadaceae</taxon>
        <taxon>Pseudoalteromonas</taxon>
    </lineage>
</organism>
<dbReference type="Proteomes" id="UP001177212">
    <property type="component" value="Unassembled WGS sequence"/>
</dbReference>
<dbReference type="RefSeq" id="WP_305471721.1">
    <property type="nucleotide sequence ID" value="NZ_JAUYVT010000004.1"/>
</dbReference>
<proteinExistence type="predicted"/>
<evidence type="ECO:0000313" key="1">
    <source>
        <dbReference type="EMBL" id="MDP2564444.1"/>
    </source>
</evidence>
<comment type="caution">
    <text evidence="1">The sequence shown here is derived from an EMBL/GenBank/DDBJ whole genome shotgun (WGS) entry which is preliminary data.</text>
</comment>
<evidence type="ECO:0000313" key="2">
    <source>
        <dbReference type="Proteomes" id="UP001177212"/>
    </source>
</evidence>
<gene>
    <name evidence="1" type="ORF">Q8W34_07340</name>
</gene>
<protein>
    <submittedName>
        <fullName evidence="1">Uncharacterized protein</fullName>
    </submittedName>
</protein>
<dbReference type="EMBL" id="JAUYVT010000004">
    <property type="protein sequence ID" value="MDP2564444.1"/>
    <property type="molecule type" value="Genomic_DNA"/>
</dbReference>